<sequence length="78" mass="8798">MRKKSCATETPKEVWQKPAKIDDATVEVDLPEELMARYELLEEFRVSEPPPPILPDPFPLSPTMEEGPVVTAEDLGYV</sequence>
<dbReference type="Gramene" id="OB04G12650.1">
    <property type="protein sequence ID" value="OB04G12650.1"/>
    <property type="gene ID" value="OB04G12650"/>
</dbReference>
<dbReference type="Proteomes" id="UP000006038">
    <property type="component" value="Chromosome 4"/>
</dbReference>
<evidence type="ECO:0000256" key="1">
    <source>
        <dbReference type="SAM" id="MobiDB-lite"/>
    </source>
</evidence>
<evidence type="ECO:0000313" key="3">
    <source>
        <dbReference type="Proteomes" id="UP000006038"/>
    </source>
</evidence>
<accession>J3LVU0</accession>
<evidence type="ECO:0000313" key="2">
    <source>
        <dbReference type="EnsemblPlants" id="OB04G12650.1"/>
    </source>
</evidence>
<name>J3LVU0_ORYBR</name>
<feature type="region of interest" description="Disordered" evidence="1">
    <location>
        <begin position="48"/>
        <end position="78"/>
    </location>
</feature>
<dbReference type="EnsemblPlants" id="OB04G12650.1">
    <property type="protein sequence ID" value="OB04G12650.1"/>
    <property type="gene ID" value="OB04G12650"/>
</dbReference>
<proteinExistence type="predicted"/>
<dbReference type="AlphaFoldDB" id="J3LVU0"/>
<keyword evidence="3" id="KW-1185">Reference proteome</keyword>
<reference evidence="2" key="1">
    <citation type="journal article" date="2013" name="Nat. Commun.">
        <title>Whole-genome sequencing of Oryza brachyantha reveals mechanisms underlying Oryza genome evolution.</title>
        <authorList>
            <person name="Chen J."/>
            <person name="Huang Q."/>
            <person name="Gao D."/>
            <person name="Wang J."/>
            <person name="Lang Y."/>
            <person name="Liu T."/>
            <person name="Li B."/>
            <person name="Bai Z."/>
            <person name="Luis Goicoechea J."/>
            <person name="Liang C."/>
            <person name="Chen C."/>
            <person name="Zhang W."/>
            <person name="Sun S."/>
            <person name="Liao Y."/>
            <person name="Zhang X."/>
            <person name="Yang L."/>
            <person name="Song C."/>
            <person name="Wang M."/>
            <person name="Shi J."/>
            <person name="Liu G."/>
            <person name="Liu J."/>
            <person name="Zhou H."/>
            <person name="Zhou W."/>
            <person name="Yu Q."/>
            <person name="An N."/>
            <person name="Chen Y."/>
            <person name="Cai Q."/>
            <person name="Wang B."/>
            <person name="Liu B."/>
            <person name="Min J."/>
            <person name="Huang Y."/>
            <person name="Wu H."/>
            <person name="Li Z."/>
            <person name="Zhang Y."/>
            <person name="Yin Y."/>
            <person name="Song W."/>
            <person name="Jiang J."/>
            <person name="Jackson S.A."/>
            <person name="Wing R.A."/>
            <person name="Wang J."/>
            <person name="Chen M."/>
        </authorList>
    </citation>
    <scope>NUCLEOTIDE SEQUENCE [LARGE SCALE GENOMIC DNA]</scope>
    <source>
        <strain evidence="2">cv. IRGC 101232</strain>
    </source>
</reference>
<organism evidence="2">
    <name type="scientific">Oryza brachyantha</name>
    <name type="common">malo sina</name>
    <dbReference type="NCBI Taxonomy" id="4533"/>
    <lineage>
        <taxon>Eukaryota</taxon>
        <taxon>Viridiplantae</taxon>
        <taxon>Streptophyta</taxon>
        <taxon>Embryophyta</taxon>
        <taxon>Tracheophyta</taxon>
        <taxon>Spermatophyta</taxon>
        <taxon>Magnoliopsida</taxon>
        <taxon>Liliopsida</taxon>
        <taxon>Poales</taxon>
        <taxon>Poaceae</taxon>
        <taxon>BOP clade</taxon>
        <taxon>Oryzoideae</taxon>
        <taxon>Oryzeae</taxon>
        <taxon>Oryzinae</taxon>
        <taxon>Oryza</taxon>
    </lineage>
</organism>
<protein>
    <submittedName>
        <fullName evidence="2">Uncharacterized protein</fullName>
    </submittedName>
</protein>
<reference evidence="2" key="2">
    <citation type="submission" date="2013-04" db="UniProtKB">
        <authorList>
            <consortium name="EnsemblPlants"/>
        </authorList>
    </citation>
    <scope>IDENTIFICATION</scope>
</reference>
<feature type="compositionally biased region" description="Pro residues" evidence="1">
    <location>
        <begin position="48"/>
        <end position="60"/>
    </location>
</feature>
<dbReference type="HOGENOM" id="CLU_2625905_0_0_1"/>